<name>A0A5C5XQ19_9BACT</name>
<feature type="domain" description="DUF7738" evidence="2">
    <location>
        <begin position="36"/>
        <end position="134"/>
    </location>
</feature>
<evidence type="ECO:0000256" key="1">
    <source>
        <dbReference type="SAM" id="SignalP"/>
    </source>
</evidence>
<protein>
    <recommendedName>
        <fullName evidence="2">DUF7738 domain-containing protein</fullName>
    </recommendedName>
</protein>
<dbReference type="Pfam" id="PF24880">
    <property type="entry name" value="DUF7738"/>
    <property type="match status" value="1"/>
</dbReference>
<dbReference type="EMBL" id="SJPK01000008">
    <property type="protein sequence ID" value="TWT65010.1"/>
    <property type="molecule type" value="Genomic_DNA"/>
</dbReference>
<keyword evidence="4" id="KW-1185">Reference proteome</keyword>
<evidence type="ECO:0000313" key="4">
    <source>
        <dbReference type="Proteomes" id="UP000318053"/>
    </source>
</evidence>
<feature type="signal peptide" evidence="1">
    <location>
        <begin position="1"/>
        <end position="21"/>
    </location>
</feature>
<sequence length="175" mass="19174" precursor="true">MRRFLSMTVLLVILGCNASHQSEPVTGTQSTAGDAITLSADGIDLLGTSLNFPFTVSEIAKVIGPPDRVSRLANHVSTWDGFGLVVLEESPGDPIVEMDICFHDEDELDFSPKHGFDGIVRYNSVDISSDSKRMDLVSAGFIQDEMLESLYRAEDGDLKMWAEYDNGLVEITAAW</sequence>
<reference evidence="3 4" key="1">
    <citation type="submission" date="2019-02" db="EMBL/GenBank/DDBJ databases">
        <title>Deep-cultivation of Planctomycetes and their phenomic and genomic characterization uncovers novel biology.</title>
        <authorList>
            <person name="Wiegand S."/>
            <person name="Jogler M."/>
            <person name="Boedeker C."/>
            <person name="Pinto D."/>
            <person name="Vollmers J."/>
            <person name="Rivas-Marin E."/>
            <person name="Kohn T."/>
            <person name="Peeters S.H."/>
            <person name="Heuer A."/>
            <person name="Rast P."/>
            <person name="Oberbeckmann S."/>
            <person name="Bunk B."/>
            <person name="Jeske O."/>
            <person name="Meyerdierks A."/>
            <person name="Storesund J.E."/>
            <person name="Kallscheuer N."/>
            <person name="Luecker S."/>
            <person name="Lage O.M."/>
            <person name="Pohl T."/>
            <person name="Merkel B.J."/>
            <person name="Hornburger P."/>
            <person name="Mueller R.-W."/>
            <person name="Bruemmer F."/>
            <person name="Labrenz M."/>
            <person name="Spormann A.M."/>
            <person name="Op Den Camp H."/>
            <person name="Overmann J."/>
            <person name="Amann R."/>
            <person name="Jetten M.S.M."/>
            <person name="Mascher T."/>
            <person name="Medema M.H."/>
            <person name="Devos D.P."/>
            <person name="Kaster A.-K."/>
            <person name="Ovreas L."/>
            <person name="Rohde M."/>
            <person name="Galperin M.Y."/>
            <person name="Jogler C."/>
        </authorList>
    </citation>
    <scope>NUCLEOTIDE SEQUENCE [LARGE SCALE GENOMIC DNA]</scope>
    <source>
        <strain evidence="3 4">CA85</strain>
    </source>
</reference>
<gene>
    <name evidence="3" type="ORF">CA85_33550</name>
</gene>
<evidence type="ECO:0000259" key="2">
    <source>
        <dbReference type="Pfam" id="PF24880"/>
    </source>
</evidence>
<feature type="chain" id="PRO_5023054517" description="DUF7738 domain-containing protein" evidence="1">
    <location>
        <begin position="22"/>
        <end position="175"/>
    </location>
</feature>
<organism evidence="3 4">
    <name type="scientific">Allorhodopirellula solitaria</name>
    <dbReference type="NCBI Taxonomy" id="2527987"/>
    <lineage>
        <taxon>Bacteria</taxon>
        <taxon>Pseudomonadati</taxon>
        <taxon>Planctomycetota</taxon>
        <taxon>Planctomycetia</taxon>
        <taxon>Pirellulales</taxon>
        <taxon>Pirellulaceae</taxon>
        <taxon>Allorhodopirellula</taxon>
    </lineage>
</organism>
<dbReference type="PROSITE" id="PS51257">
    <property type="entry name" value="PROKAR_LIPOPROTEIN"/>
    <property type="match status" value="1"/>
</dbReference>
<dbReference type="OrthoDB" id="355909at2"/>
<dbReference type="AlphaFoldDB" id="A0A5C5XQ19"/>
<accession>A0A5C5XQ19</accession>
<dbReference type="RefSeq" id="WP_146392274.1">
    <property type="nucleotide sequence ID" value="NZ_SJPK01000008.1"/>
</dbReference>
<evidence type="ECO:0000313" key="3">
    <source>
        <dbReference type="EMBL" id="TWT65010.1"/>
    </source>
</evidence>
<dbReference type="InterPro" id="IPR056640">
    <property type="entry name" value="DUF7738"/>
</dbReference>
<dbReference type="Proteomes" id="UP000318053">
    <property type="component" value="Unassembled WGS sequence"/>
</dbReference>
<keyword evidence="1" id="KW-0732">Signal</keyword>
<comment type="caution">
    <text evidence="3">The sequence shown here is derived from an EMBL/GenBank/DDBJ whole genome shotgun (WGS) entry which is preliminary data.</text>
</comment>
<proteinExistence type="predicted"/>